<evidence type="ECO:0000256" key="1">
    <source>
        <dbReference type="ARBA" id="ARBA00000085"/>
    </source>
</evidence>
<dbReference type="PROSITE" id="PS50109">
    <property type="entry name" value="HIS_KIN"/>
    <property type="match status" value="1"/>
</dbReference>
<keyword evidence="7 14" id="KW-0812">Transmembrane</keyword>
<dbReference type="CDD" id="cd00082">
    <property type="entry name" value="HisKA"/>
    <property type="match status" value="1"/>
</dbReference>
<evidence type="ECO:0000256" key="7">
    <source>
        <dbReference type="ARBA" id="ARBA00022692"/>
    </source>
</evidence>
<dbReference type="Gene3D" id="1.10.287.130">
    <property type="match status" value="1"/>
</dbReference>
<evidence type="ECO:0000256" key="13">
    <source>
        <dbReference type="ARBA" id="ARBA00023136"/>
    </source>
</evidence>
<dbReference type="Proteomes" id="UP000184604">
    <property type="component" value="Chromosome"/>
</dbReference>
<dbReference type="InterPro" id="IPR003661">
    <property type="entry name" value="HisK_dim/P_dom"/>
</dbReference>
<dbReference type="GO" id="GO:0005524">
    <property type="term" value="F:ATP binding"/>
    <property type="evidence" value="ECO:0007669"/>
    <property type="project" value="UniProtKB-KW"/>
</dbReference>
<dbReference type="Pfam" id="PF02518">
    <property type="entry name" value="HATPase_c"/>
    <property type="match status" value="1"/>
</dbReference>
<evidence type="ECO:0000259" key="16">
    <source>
        <dbReference type="PROSITE" id="PS50885"/>
    </source>
</evidence>
<dbReference type="FunFam" id="1.10.287.130:FF:000001">
    <property type="entry name" value="Two-component sensor histidine kinase"/>
    <property type="match status" value="1"/>
</dbReference>
<reference evidence="17 18" key="1">
    <citation type="submission" date="2016-12" db="EMBL/GenBank/DDBJ databases">
        <title>Complete genome sequence of Clostridium kluyveri JZZ isolated from the pit mud of a Chinese flavor liquor-making factory.</title>
        <authorList>
            <person name="Wang Y."/>
        </authorList>
    </citation>
    <scope>NUCLEOTIDE SEQUENCE [LARGE SCALE GENOMIC DNA]</scope>
    <source>
        <strain evidence="17 18">JZZ</strain>
    </source>
</reference>
<feature type="domain" description="Histidine kinase" evidence="15">
    <location>
        <begin position="259"/>
        <end position="478"/>
    </location>
</feature>
<evidence type="ECO:0000256" key="6">
    <source>
        <dbReference type="ARBA" id="ARBA00022679"/>
    </source>
</evidence>
<protein>
    <recommendedName>
        <fullName evidence="3">histidine kinase</fullName>
        <ecNumber evidence="3">2.7.13.3</ecNumber>
    </recommendedName>
</protein>
<evidence type="ECO:0000256" key="10">
    <source>
        <dbReference type="ARBA" id="ARBA00022840"/>
    </source>
</evidence>
<dbReference type="PRINTS" id="PR00344">
    <property type="entry name" value="BCTRLSENSOR"/>
</dbReference>
<dbReference type="Gene3D" id="3.30.565.10">
    <property type="entry name" value="Histidine kinase-like ATPase, C-terminal domain"/>
    <property type="match status" value="1"/>
</dbReference>
<dbReference type="Pfam" id="PF00512">
    <property type="entry name" value="HisKA"/>
    <property type="match status" value="1"/>
</dbReference>
<keyword evidence="8" id="KW-0547">Nucleotide-binding</keyword>
<dbReference type="EC" id="2.7.13.3" evidence="3"/>
<dbReference type="SMART" id="SM00387">
    <property type="entry name" value="HATPase_c"/>
    <property type="match status" value="1"/>
</dbReference>
<evidence type="ECO:0000256" key="2">
    <source>
        <dbReference type="ARBA" id="ARBA00004651"/>
    </source>
</evidence>
<evidence type="ECO:0000256" key="8">
    <source>
        <dbReference type="ARBA" id="ARBA00022741"/>
    </source>
</evidence>
<evidence type="ECO:0000256" key="3">
    <source>
        <dbReference type="ARBA" id="ARBA00012438"/>
    </source>
</evidence>
<evidence type="ECO:0000256" key="9">
    <source>
        <dbReference type="ARBA" id="ARBA00022777"/>
    </source>
</evidence>
<evidence type="ECO:0000256" key="5">
    <source>
        <dbReference type="ARBA" id="ARBA00022553"/>
    </source>
</evidence>
<proteinExistence type="predicted"/>
<dbReference type="SMART" id="SM00388">
    <property type="entry name" value="HisKA"/>
    <property type="match status" value="1"/>
</dbReference>
<dbReference type="InterPro" id="IPR036097">
    <property type="entry name" value="HisK_dim/P_sf"/>
</dbReference>
<keyword evidence="4" id="KW-1003">Cell membrane</keyword>
<keyword evidence="5" id="KW-0597">Phosphoprotein</keyword>
<accession>A0A1L5F306</accession>
<dbReference type="InterPro" id="IPR036890">
    <property type="entry name" value="HATPase_C_sf"/>
</dbReference>
<dbReference type="OrthoDB" id="335833at2"/>
<gene>
    <name evidence="17" type="ORF">BS101_00790</name>
</gene>
<name>A0A1L5F306_CLOKL</name>
<dbReference type="GO" id="GO:0000155">
    <property type="term" value="F:phosphorelay sensor kinase activity"/>
    <property type="evidence" value="ECO:0007669"/>
    <property type="project" value="InterPro"/>
</dbReference>
<dbReference type="InterPro" id="IPR004358">
    <property type="entry name" value="Sig_transdc_His_kin-like_C"/>
</dbReference>
<sequence length="478" mass="54675">MNIKRRMILYNTLTIIIPFIIASIIAIIFVSLSSKFFDTSINYDEFKESAYVRSELLNTVREISKSNIKNIKGTEFEKFLNEKLALIDGKIIIIKNDTIIFYSDNMDKMDIENSLSEANNKSSKNLVTIGNIHYSVKSFPLQFNDELQGKVIFLVPVKKETDVLENFIIAILAIFLISSVLTSILVSYIFSKKILTPITLLKESMSKIRDGELNFEIAETGDKEIRELCTDFEQMRIKLKDSINAKMKYDDNRKLLISSISHDLKTPITSIEGYVQGILDGVANTPEKLEHYLKTIHKKTIQIDNMIDDLLLYSKLNLKQIPFNYEKTDIVDYFNYCILENEPELNKFNIKINLQNHLKNSKYVMIDKERFMRVILNIIDNSRKYMDKEEGKIVIFLRETASSIIIEIKDNGCGINENDVNKIFNKFYRGDSSRSNASGSGLGLAISKQIVEGHNGKIWAVSNELKGTSILISIGKVS</sequence>
<dbReference type="EMBL" id="CP018335">
    <property type="protein sequence ID" value="APM37401.1"/>
    <property type="molecule type" value="Genomic_DNA"/>
</dbReference>
<comment type="catalytic activity">
    <reaction evidence="1">
        <text>ATP + protein L-histidine = ADP + protein N-phospho-L-histidine.</text>
        <dbReference type="EC" id="2.7.13.3"/>
    </reaction>
</comment>
<dbReference type="SUPFAM" id="SSF55874">
    <property type="entry name" value="ATPase domain of HSP90 chaperone/DNA topoisomerase II/histidine kinase"/>
    <property type="match status" value="1"/>
</dbReference>
<dbReference type="SUPFAM" id="SSF47384">
    <property type="entry name" value="Homodimeric domain of signal transducing histidine kinase"/>
    <property type="match status" value="1"/>
</dbReference>
<keyword evidence="10" id="KW-0067">ATP-binding</keyword>
<dbReference type="InterPro" id="IPR050398">
    <property type="entry name" value="HssS/ArlS-like"/>
</dbReference>
<dbReference type="SUPFAM" id="SSF158472">
    <property type="entry name" value="HAMP domain-like"/>
    <property type="match status" value="1"/>
</dbReference>
<evidence type="ECO:0000256" key="4">
    <source>
        <dbReference type="ARBA" id="ARBA00022475"/>
    </source>
</evidence>
<keyword evidence="11 14" id="KW-1133">Transmembrane helix</keyword>
<dbReference type="PANTHER" id="PTHR45528:SF1">
    <property type="entry name" value="SENSOR HISTIDINE KINASE CPXA"/>
    <property type="match status" value="1"/>
</dbReference>
<dbReference type="PANTHER" id="PTHR45528">
    <property type="entry name" value="SENSOR HISTIDINE KINASE CPXA"/>
    <property type="match status" value="1"/>
</dbReference>
<dbReference type="SMART" id="SM00304">
    <property type="entry name" value="HAMP"/>
    <property type="match status" value="1"/>
</dbReference>
<dbReference type="PROSITE" id="PS50885">
    <property type="entry name" value="HAMP"/>
    <property type="match status" value="1"/>
</dbReference>
<evidence type="ECO:0000256" key="12">
    <source>
        <dbReference type="ARBA" id="ARBA00023012"/>
    </source>
</evidence>
<dbReference type="RefSeq" id="WP_073537119.1">
    <property type="nucleotide sequence ID" value="NZ_CP018335.1"/>
</dbReference>
<keyword evidence="13 14" id="KW-0472">Membrane</keyword>
<evidence type="ECO:0000313" key="18">
    <source>
        <dbReference type="Proteomes" id="UP000184604"/>
    </source>
</evidence>
<organism evidence="17 18">
    <name type="scientific">Clostridium kluyveri</name>
    <dbReference type="NCBI Taxonomy" id="1534"/>
    <lineage>
        <taxon>Bacteria</taxon>
        <taxon>Bacillati</taxon>
        <taxon>Bacillota</taxon>
        <taxon>Clostridia</taxon>
        <taxon>Eubacteriales</taxon>
        <taxon>Clostridiaceae</taxon>
        <taxon>Clostridium</taxon>
    </lineage>
</organism>
<dbReference type="InterPro" id="IPR005467">
    <property type="entry name" value="His_kinase_dom"/>
</dbReference>
<dbReference type="AlphaFoldDB" id="A0A1L5F306"/>
<keyword evidence="9 17" id="KW-0418">Kinase</keyword>
<dbReference type="Pfam" id="PF00672">
    <property type="entry name" value="HAMP"/>
    <property type="match status" value="1"/>
</dbReference>
<dbReference type="GO" id="GO:0005886">
    <property type="term" value="C:plasma membrane"/>
    <property type="evidence" value="ECO:0007669"/>
    <property type="project" value="UniProtKB-SubCell"/>
</dbReference>
<dbReference type="FunFam" id="3.30.565.10:FF:000006">
    <property type="entry name" value="Sensor histidine kinase WalK"/>
    <property type="match status" value="1"/>
</dbReference>
<feature type="transmembrane region" description="Helical" evidence="14">
    <location>
        <begin position="167"/>
        <end position="190"/>
    </location>
</feature>
<evidence type="ECO:0000313" key="17">
    <source>
        <dbReference type="EMBL" id="APM37401.1"/>
    </source>
</evidence>
<evidence type="ECO:0000259" key="15">
    <source>
        <dbReference type="PROSITE" id="PS50109"/>
    </source>
</evidence>
<keyword evidence="6" id="KW-0808">Transferase</keyword>
<feature type="transmembrane region" description="Helical" evidence="14">
    <location>
        <begin position="7"/>
        <end position="30"/>
    </location>
</feature>
<keyword evidence="12" id="KW-0902">Two-component regulatory system</keyword>
<dbReference type="CDD" id="cd00075">
    <property type="entry name" value="HATPase"/>
    <property type="match status" value="1"/>
</dbReference>
<comment type="subcellular location">
    <subcellularLocation>
        <location evidence="2">Cell membrane</location>
        <topology evidence="2">Multi-pass membrane protein</topology>
    </subcellularLocation>
</comment>
<dbReference type="InterPro" id="IPR003660">
    <property type="entry name" value="HAMP_dom"/>
</dbReference>
<dbReference type="CDD" id="cd06225">
    <property type="entry name" value="HAMP"/>
    <property type="match status" value="1"/>
</dbReference>
<dbReference type="InterPro" id="IPR003594">
    <property type="entry name" value="HATPase_dom"/>
</dbReference>
<evidence type="ECO:0000256" key="11">
    <source>
        <dbReference type="ARBA" id="ARBA00022989"/>
    </source>
</evidence>
<evidence type="ECO:0000256" key="14">
    <source>
        <dbReference type="SAM" id="Phobius"/>
    </source>
</evidence>
<dbReference type="Gene3D" id="6.10.340.10">
    <property type="match status" value="1"/>
</dbReference>
<feature type="domain" description="HAMP" evidence="16">
    <location>
        <begin position="192"/>
        <end position="244"/>
    </location>
</feature>